<proteinExistence type="predicted"/>
<sequence length="318" mass="34121">MMSEHDSPEQDIQVASIDLDRIGPTLVVARENLGFAAEDIANRLRLSLRQVQALENDDFAVLPEAVITRGFIRNYARLVNIDATPLLRVYSQYVPAQDGQAISIPSANIVISGEPGMSWRPYVWFGVLLVVLLAAWVLYVDFFQKHDAAPALADSPVSSIVEQESVSEGQALENAAPSEPVSPASAESAVAPEQAAPSVPAAVPQTTTEPATSPAQAAMPQPSSSEGGQALPQQSSPQVEGSRLKFSVTEETWVSVFDGNGKQILNKTLAPSSEEMIAGQPPFRIVVGNIHGTKLEYNNSPVDLAPYTKVNVARLRLE</sequence>
<dbReference type="InterPro" id="IPR010982">
    <property type="entry name" value="Lambda_DNA-bd_dom_sf"/>
</dbReference>
<name>A0ABW8GJ25_9PROT</name>
<dbReference type="PANTHER" id="PTHR34475:SF1">
    <property type="entry name" value="CYTOSKELETON PROTEIN RODZ"/>
    <property type="match status" value="1"/>
</dbReference>
<evidence type="ECO:0000256" key="2">
    <source>
        <dbReference type="SAM" id="Phobius"/>
    </source>
</evidence>
<dbReference type="EMBL" id="JBIWXY010000001">
    <property type="protein sequence ID" value="MFJ5445358.1"/>
    <property type="molecule type" value="Genomic_DNA"/>
</dbReference>
<dbReference type="RefSeq" id="WP_400879530.1">
    <property type="nucleotide sequence ID" value="NZ_JBIWXY010000001.1"/>
</dbReference>
<keyword evidence="2" id="KW-0472">Membrane</keyword>
<comment type="caution">
    <text evidence="4">The sequence shown here is derived from an EMBL/GenBank/DDBJ whole genome shotgun (WGS) entry which is preliminary data.</text>
</comment>
<dbReference type="InterPro" id="IPR025194">
    <property type="entry name" value="RodZ-like_C"/>
</dbReference>
<feature type="transmembrane region" description="Helical" evidence="2">
    <location>
        <begin position="122"/>
        <end position="140"/>
    </location>
</feature>
<feature type="domain" description="Cytoskeleton protein RodZ-like C-terminal" evidence="3">
    <location>
        <begin position="246"/>
        <end position="315"/>
    </location>
</feature>
<evidence type="ECO:0000259" key="3">
    <source>
        <dbReference type="Pfam" id="PF13464"/>
    </source>
</evidence>
<keyword evidence="2" id="KW-1133">Transmembrane helix</keyword>
<evidence type="ECO:0000313" key="5">
    <source>
        <dbReference type="Proteomes" id="UP001617669"/>
    </source>
</evidence>
<protein>
    <submittedName>
        <fullName evidence="4">RodZ domain-containing protein</fullName>
    </submittedName>
</protein>
<gene>
    <name evidence="4" type="ORF">ACIKP9_03875</name>
</gene>
<feature type="compositionally biased region" description="Polar residues" evidence="1">
    <location>
        <begin position="206"/>
        <end position="239"/>
    </location>
</feature>
<reference evidence="4 5" key="1">
    <citation type="submission" date="2024-11" db="EMBL/GenBank/DDBJ databases">
        <authorList>
            <person name="Kaparullina E.N."/>
            <person name="Delegan Y.A."/>
            <person name="Doronina N.V."/>
        </authorList>
    </citation>
    <scope>NUCLEOTIDE SEQUENCE [LARGE SCALE GENOMIC DNA]</scope>
    <source>
        <strain evidence="4 5">7sh_L</strain>
    </source>
</reference>
<organism evidence="4 5">
    <name type="scientific">Methylobacillus methanolivorans</name>
    <dbReference type="NCBI Taxonomy" id="1848927"/>
    <lineage>
        <taxon>Bacteria</taxon>
        <taxon>Pseudomonadati</taxon>
        <taxon>Pseudomonadota</taxon>
        <taxon>Betaproteobacteria</taxon>
        <taxon>Nitrosomonadales</taxon>
        <taxon>Methylophilaceae</taxon>
        <taxon>Methylobacillus</taxon>
    </lineage>
</organism>
<dbReference type="Proteomes" id="UP001617669">
    <property type="component" value="Unassembled WGS sequence"/>
</dbReference>
<keyword evidence="5" id="KW-1185">Reference proteome</keyword>
<keyword evidence="2" id="KW-0812">Transmembrane</keyword>
<accession>A0ABW8GJ25</accession>
<dbReference type="Gene3D" id="1.10.260.40">
    <property type="entry name" value="lambda repressor-like DNA-binding domains"/>
    <property type="match status" value="1"/>
</dbReference>
<feature type="region of interest" description="Disordered" evidence="1">
    <location>
        <begin position="164"/>
        <end position="244"/>
    </location>
</feature>
<evidence type="ECO:0000256" key="1">
    <source>
        <dbReference type="SAM" id="MobiDB-lite"/>
    </source>
</evidence>
<dbReference type="PANTHER" id="PTHR34475">
    <property type="match status" value="1"/>
</dbReference>
<feature type="compositionally biased region" description="Low complexity" evidence="1">
    <location>
        <begin position="175"/>
        <end position="205"/>
    </location>
</feature>
<dbReference type="InterPro" id="IPR050400">
    <property type="entry name" value="Bact_Cytoskel_RodZ"/>
</dbReference>
<evidence type="ECO:0000313" key="4">
    <source>
        <dbReference type="EMBL" id="MFJ5445358.1"/>
    </source>
</evidence>
<dbReference type="Pfam" id="PF13413">
    <property type="entry name" value="HTH_25"/>
    <property type="match status" value="1"/>
</dbReference>
<dbReference type="Pfam" id="PF13464">
    <property type="entry name" value="RodZ_C"/>
    <property type="match status" value="1"/>
</dbReference>